<feature type="region of interest" description="Disordered" evidence="1">
    <location>
        <begin position="24"/>
        <end position="45"/>
    </location>
</feature>
<accession>A0A7W4UC17</accession>
<evidence type="ECO:0000256" key="1">
    <source>
        <dbReference type="SAM" id="MobiDB-lite"/>
    </source>
</evidence>
<comment type="caution">
    <text evidence="2">The sequence shown here is derived from an EMBL/GenBank/DDBJ whole genome shotgun (WGS) entry which is preliminary data.</text>
</comment>
<dbReference type="Proteomes" id="UP000518206">
    <property type="component" value="Unassembled WGS sequence"/>
</dbReference>
<sequence length="45" mass="4906">MHPDVDVDAPVPWWPVDLDAPVEYLPTTQTPADTSSPQESTTTPT</sequence>
<evidence type="ECO:0000313" key="2">
    <source>
        <dbReference type="EMBL" id="MBB2921302.1"/>
    </source>
</evidence>
<organism evidence="2 3">
    <name type="scientific">Cellulomonas cellasea</name>
    <dbReference type="NCBI Taxonomy" id="43670"/>
    <lineage>
        <taxon>Bacteria</taxon>
        <taxon>Bacillati</taxon>
        <taxon>Actinomycetota</taxon>
        <taxon>Actinomycetes</taxon>
        <taxon>Micrococcales</taxon>
        <taxon>Cellulomonadaceae</taxon>
        <taxon>Cellulomonas</taxon>
    </lineage>
</organism>
<gene>
    <name evidence="2" type="ORF">FHR80_000196</name>
</gene>
<evidence type="ECO:0000313" key="3">
    <source>
        <dbReference type="Proteomes" id="UP000518206"/>
    </source>
</evidence>
<reference evidence="2 3" key="1">
    <citation type="submission" date="2020-08" db="EMBL/GenBank/DDBJ databases">
        <title>The Agave Microbiome: Exploring the role of microbial communities in plant adaptations to desert environments.</title>
        <authorList>
            <person name="Partida-Martinez L.P."/>
        </authorList>
    </citation>
    <scope>NUCLEOTIDE SEQUENCE [LARGE SCALE GENOMIC DNA]</scope>
    <source>
        <strain evidence="2 3">RAS26</strain>
    </source>
</reference>
<name>A0A7W4UC17_9CELL</name>
<feature type="compositionally biased region" description="Low complexity" evidence="1">
    <location>
        <begin position="34"/>
        <end position="45"/>
    </location>
</feature>
<proteinExistence type="predicted"/>
<dbReference type="AlphaFoldDB" id="A0A7W4UC17"/>
<protein>
    <submittedName>
        <fullName evidence="2">Uncharacterized protein</fullName>
    </submittedName>
</protein>
<dbReference type="RefSeq" id="WP_183294343.1">
    <property type="nucleotide sequence ID" value="NZ_JACHVX010000001.1"/>
</dbReference>
<dbReference type="EMBL" id="JACHVX010000001">
    <property type="protein sequence ID" value="MBB2921302.1"/>
    <property type="molecule type" value="Genomic_DNA"/>
</dbReference>
<reference evidence="2 3" key="2">
    <citation type="submission" date="2020-08" db="EMBL/GenBank/DDBJ databases">
        <authorList>
            <person name="Partida-Martinez L."/>
            <person name="Huntemann M."/>
            <person name="Clum A."/>
            <person name="Wang J."/>
            <person name="Palaniappan K."/>
            <person name="Ritter S."/>
            <person name="Chen I.-M."/>
            <person name="Stamatis D."/>
            <person name="Reddy T."/>
            <person name="O'Malley R."/>
            <person name="Daum C."/>
            <person name="Shapiro N."/>
            <person name="Ivanova N."/>
            <person name="Kyrpides N."/>
            <person name="Woyke T."/>
        </authorList>
    </citation>
    <scope>NUCLEOTIDE SEQUENCE [LARGE SCALE GENOMIC DNA]</scope>
    <source>
        <strain evidence="2 3">RAS26</strain>
    </source>
</reference>